<feature type="compositionally biased region" description="Basic and acidic residues" evidence="1">
    <location>
        <begin position="15"/>
        <end position="59"/>
    </location>
</feature>
<gene>
    <name evidence="2" type="ORF">FH972_015258</name>
</gene>
<organism evidence="2 3">
    <name type="scientific">Carpinus fangiana</name>
    <dbReference type="NCBI Taxonomy" id="176857"/>
    <lineage>
        <taxon>Eukaryota</taxon>
        <taxon>Viridiplantae</taxon>
        <taxon>Streptophyta</taxon>
        <taxon>Embryophyta</taxon>
        <taxon>Tracheophyta</taxon>
        <taxon>Spermatophyta</taxon>
        <taxon>Magnoliopsida</taxon>
        <taxon>eudicotyledons</taxon>
        <taxon>Gunneridae</taxon>
        <taxon>Pentapetalae</taxon>
        <taxon>rosids</taxon>
        <taxon>fabids</taxon>
        <taxon>Fagales</taxon>
        <taxon>Betulaceae</taxon>
        <taxon>Carpinus</taxon>
    </lineage>
</organism>
<dbReference type="Proteomes" id="UP000327013">
    <property type="component" value="Chromosome 6"/>
</dbReference>
<evidence type="ECO:0000256" key="1">
    <source>
        <dbReference type="SAM" id="MobiDB-lite"/>
    </source>
</evidence>
<evidence type="ECO:0000313" key="3">
    <source>
        <dbReference type="Proteomes" id="UP000327013"/>
    </source>
</evidence>
<sequence>MKESSRVSKFVRGRKKEDERQEPGTGSKKKEEKKKGKRNDRDCDGEVRLSVEEEKREGGRLGLGLEA</sequence>
<dbReference type="EMBL" id="CM017326">
    <property type="protein sequence ID" value="KAE8076621.1"/>
    <property type="molecule type" value="Genomic_DNA"/>
</dbReference>
<accession>A0A5N6RFT5</accession>
<protein>
    <submittedName>
        <fullName evidence="2">Uncharacterized protein</fullName>
    </submittedName>
</protein>
<reference evidence="2 3" key="1">
    <citation type="submission" date="2019-06" db="EMBL/GenBank/DDBJ databases">
        <title>A chromosomal-level reference genome of Carpinus fangiana (Coryloideae, Betulaceae).</title>
        <authorList>
            <person name="Yang X."/>
            <person name="Wang Z."/>
            <person name="Zhang L."/>
            <person name="Hao G."/>
            <person name="Liu J."/>
            <person name="Yang Y."/>
        </authorList>
    </citation>
    <scope>NUCLEOTIDE SEQUENCE [LARGE SCALE GENOMIC DNA]</scope>
    <source>
        <strain evidence="2">Cfa_2016G</strain>
        <tissue evidence="2">Leaf</tissue>
    </source>
</reference>
<name>A0A5N6RFT5_9ROSI</name>
<feature type="region of interest" description="Disordered" evidence="1">
    <location>
        <begin position="1"/>
        <end position="67"/>
    </location>
</feature>
<proteinExistence type="predicted"/>
<evidence type="ECO:0000313" key="2">
    <source>
        <dbReference type="EMBL" id="KAE8076621.1"/>
    </source>
</evidence>
<keyword evidence="3" id="KW-1185">Reference proteome</keyword>
<dbReference type="AlphaFoldDB" id="A0A5N6RFT5"/>